<dbReference type="CDD" id="cd06530">
    <property type="entry name" value="S26_SPase_I"/>
    <property type="match status" value="1"/>
</dbReference>
<feature type="active site" evidence="6">
    <location>
        <position position="120"/>
    </location>
</feature>
<comment type="similarity">
    <text evidence="2 7">Belongs to the peptidase S26 family.</text>
</comment>
<dbReference type="GO" id="GO:0009003">
    <property type="term" value="F:signal peptidase activity"/>
    <property type="evidence" value="ECO:0007669"/>
    <property type="project" value="UniProtKB-EC"/>
</dbReference>
<dbReference type="EC" id="3.4.21.89" evidence="3 7"/>
<dbReference type="GO" id="GO:0004252">
    <property type="term" value="F:serine-type endopeptidase activity"/>
    <property type="evidence" value="ECO:0007669"/>
    <property type="project" value="InterPro"/>
</dbReference>
<dbReference type="PROSITE" id="PS00761">
    <property type="entry name" value="SPASE_I_3"/>
    <property type="match status" value="1"/>
</dbReference>
<protein>
    <recommendedName>
        <fullName evidence="4 7">Signal peptidase I</fullName>
        <ecNumber evidence="3 7">3.4.21.89</ecNumber>
    </recommendedName>
</protein>
<dbReference type="AlphaFoldDB" id="A0A918UXW8"/>
<dbReference type="InterPro" id="IPR000223">
    <property type="entry name" value="Pept_S26A_signal_pept_1"/>
</dbReference>
<comment type="caution">
    <text evidence="10">The sequence shown here is derived from an EMBL/GenBank/DDBJ whole genome shotgun (WGS) entry which is preliminary data.</text>
</comment>
<feature type="domain" description="Peptidase S26" evidence="9">
    <location>
        <begin position="30"/>
        <end position="241"/>
    </location>
</feature>
<evidence type="ECO:0000313" key="11">
    <source>
        <dbReference type="Proteomes" id="UP000662572"/>
    </source>
</evidence>
<evidence type="ECO:0000256" key="8">
    <source>
        <dbReference type="SAM" id="MobiDB-lite"/>
    </source>
</evidence>
<sequence length="269" mass="30649">MSAEDKVVEDDMATSKGSSATGGAKEETSEIIKTVIYALLITLVFRTLFFQPFTIPSASMEPNLYEGDYIVVSKWDYGYSKYSFQWPLPFIKGRIMEKAAKRGDIVVFKLPRNPKVDYIKRVVGVPGDRIQMRHNQLYINDIPVAAKNLGAVTPQISYDSQYATKYEESLPDGSTHFMQDLRTDGPADDTPEYIVPADHYFMMGDNRDNSIDSRYAMDDPIQPGVDFVPAENLEGRATMVLVSWNEGSSIWKPWTWLNLRWDRLFKSLK</sequence>
<dbReference type="GO" id="GO:0006465">
    <property type="term" value="P:signal peptide processing"/>
    <property type="evidence" value="ECO:0007669"/>
    <property type="project" value="InterPro"/>
</dbReference>
<dbReference type="PANTHER" id="PTHR43390">
    <property type="entry name" value="SIGNAL PEPTIDASE I"/>
    <property type="match status" value="1"/>
</dbReference>
<gene>
    <name evidence="10" type="ORF">GCM10011273_29420</name>
</gene>
<comment type="catalytic activity">
    <reaction evidence="1 7">
        <text>Cleavage of hydrophobic, N-terminal signal or leader sequences from secreted and periplasmic proteins.</text>
        <dbReference type="EC" id="3.4.21.89"/>
    </reaction>
</comment>
<feature type="region of interest" description="Disordered" evidence="8">
    <location>
        <begin position="1"/>
        <end position="23"/>
    </location>
</feature>
<dbReference type="InterPro" id="IPR019533">
    <property type="entry name" value="Peptidase_S26"/>
</dbReference>
<dbReference type="InterPro" id="IPR036286">
    <property type="entry name" value="LexA/Signal_pep-like_sf"/>
</dbReference>
<dbReference type="PRINTS" id="PR00727">
    <property type="entry name" value="LEADERPTASE"/>
</dbReference>
<dbReference type="Gene3D" id="2.10.109.10">
    <property type="entry name" value="Umud Fragment, subunit A"/>
    <property type="match status" value="1"/>
</dbReference>
<dbReference type="InterPro" id="IPR019757">
    <property type="entry name" value="Pept_S26A_signal_pept_1_Lys-AS"/>
</dbReference>
<evidence type="ECO:0000313" key="10">
    <source>
        <dbReference type="EMBL" id="GGZ40789.1"/>
    </source>
</evidence>
<name>A0A918UXW8_9CAUL</name>
<evidence type="ECO:0000256" key="4">
    <source>
        <dbReference type="ARBA" id="ARBA00019232"/>
    </source>
</evidence>
<evidence type="ECO:0000256" key="1">
    <source>
        <dbReference type="ARBA" id="ARBA00000677"/>
    </source>
</evidence>
<dbReference type="RefSeq" id="WP_189487879.1">
    <property type="nucleotide sequence ID" value="NZ_BMZB01000004.1"/>
</dbReference>
<evidence type="ECO:0000256" key="7">
    <source>
        <dbReference type="RuleBase" id="RU362042"/>
    </source>
</evidence>
<dbReference type="InterPro" id="IPR019758">
    <property type="entry name" value="Pept_S26A_signal_pept_1_CS"/>
</dbReference>
<dbReference type="EMBL" id="BMZB01000004">
    <property type="protein sequence ID" value="GGZ40789.1"/>
    <property type="molecule type" value="Genomic_DNA"/>
</dbReference>
<dbReference type="Pfam" id="PF10502">
    <property type="entry name" value="Peptidase_S26"/>
    <property type="match status" value="1"/>
</dbReference>
<proteinExistence type="inferred from homology"/>
<feature type="active site" evidence="6">
    <location>
        <position position="59"/>
    </location>
</feature>
<keyword evidence="11" id="KW-1185">Reference proteome</keyword>
<dbReference type="SUPFAM" id="SSF51306">
    <property type="entry name" value="LexA/Signal peptidase"/>
    <property type="match status" value="1"/>
</dbReference>
<reference evidence="10" key="1">
    <citation type="journal article" date="2014" name="Int. J. Syst. Evol. Microbiol.">
        <title>Complete genome sequence of Corynebacterium casei LMG S-19264T (=DSM 44701T), isolated from a smear-ripened cheese.</title>
        <authorList>
            <consortium name="US DOE Joint Genome Institute (JGI-PGF)"/>
            <person name="Walter F."/>
            <person name="Albersmeier A."/>
            <person name="Kalinowski J."/>
            <person name="Ruckert C."/>
        </authorList>
    </citation>
    <scope>NUCLEOTIDE SEQUENCE</scope>
    <source>
        <strain evidence="10">KCTC 32296</strain>
    </source>
</reference>
<evidence type="ECO:0000256" key="6">
    <source>
        <dbReference type="PIRSR" id="PIRSR600223-1"/>
    </source>
</evidence>
<evidence type="ECO:0000256" key="3">
    <source>
        <dbReference type="ARBA" id="ARBA00013208"/>
    </source>
</evidence>
<dbReference type="PROSITE" id="PS00760">
    <property type="entry name" value="SPASE_I_2"/>
    <property type="match status" value="1"/>
</dbReference>
<keyword evidence="7" id="KW-0645">Protease</keyword>
<dbReference type="Proteomes" id="UP000662572">
    <property type="component" value="Unassembled WGS sequence"/>
</dbReference>
<dbReference type="PANTHER" id="PTHR43390:SF1">
    <property type="entry name" value="CHLOROPLAST PROCESSING PEPTIDASE"/>
    <property type="match status" value="1"/>
</dbReference>
<evidence type="ECO:0000256" key="5">
    <source>
        <dbReference type="ARBA" id="ARBA00022801"/>
    </source>
</evidence>
<organism evidence="10 11">
    <name type="scientific">Asticcacaulis endophyticus</name>
    <dbReference type="NCBI Taxonomy" id="1395890"/>
    <lineage>
        <taxon>Bacteria</taxon>
        <taxon>Pseudomonadati</taxon>
        <taxon>Pseudomonadota</taxon>
        <taxon>Alphaproteobacteria</taxon>
        <taxon>Caulobacterales</taxon>
        <taxon>Caulobacteraceae</taxon>
        <taxon>Asticcacaulis</taxon>
    </lineage>
</organism>
<evidence type="ECO:0000256" key="2">
    <source>
        <dbReference type="ARBA" id="ARBA00009370"/>
    </source>
</evidence>
<dbReference type="NCBIfam" id="TIGR02227">
    <property type="entry name" value="sigpep_I_bact"/>
    <property type="match status" value="1"/>
</dbReference>
<dbReference type="GO" id="GO:0016020">
    <property type="term" value="C:membrane"/>
    <property type="evidence" value="ECO:0007669"/>
    <property type="project" value="UniProtKB-SubCell"/>
</dbReference>
<reference evidence="10" key="2">
    <citation type="submission" date="2020-09" db="EMBL/GenBank/DDBJ databases">
        <authorList>
            <person name="Sun Q."/>
            <person name="Kim S."/>
        </authorList>
    </citation>
    <scope>NUCLEOTIDE SEQUENCE</scope>
    <source>
        <strain evidence="10">KCTC 32296</strain>
    </source>
</reference>
<evidence type="ECO:0000259" key="9">
    <source>
        <dbReference type="Pfam" id="PF10502"/>
    </source>
</evidence>
<accession>A0A918UXW8</accession>
<keyword evidence="5 7" id="KW-0378">Hydrolase</keyword>
<comment type="subcellular location">
    <subcellularLocation>
        <location evidence="7">Membrane</location>
        <topology evidence="7">Single-pass type II membrane protein</topology>
    </subcellularLocation>
</comment>